<keyword evidence="2" id="KW-1185">Reference proteome</keyword>
<gene>
    <name evidence="1" type="ORF">GCM10009550_42160</name>
</gene>
<sequence>MLLVVNGGNGMIHEGGALSMVAADGKGVLPGSSMSESSFDTPAEIQEGAESFRRALLTRLLVNGSEQTRVVLDRRELGRLFERHGDAIAWEAFLPRLRVCDLLEDAVEYLEAEMAVTDARPVGESSGSPYTCWFTTPGADLDVVLQTLQGTRSRRFLGLLFGPRPHVSAVYAIEDTTRPRGFGFSPELLSGTPAMTEEEALRALTSCRI</sequence>
<protein>
    <submittedName>
        <fullName evidence="1">Uncharacterized protein</fullName>
    </submittedName>
</protein>
<organism evidence="1 2">
    <name type="scientific">Actinocorallia libanotica</name>
    <dbReference type="NCBI Taxonomy" id="46162"/>
    <lineage>
        <taxon>Bacteria</taxon>
        <taxon>Bacillati</taxon>
        <taxon>Actinomycetota</taxon>
        <taxon>Actinomycetes</taxon>
        <taxon>Streptosporangiales</taxon>
        <taxon>Thermomonosporaceae</taxon>
        <taxon>Actinocorallia</taxon>
    </lineage>
</organism>
<name>A0ABP4BWT8_9ACTN</name>
<proteinExistence type="predicted"/>
<dbReference type="EMBL" id="BAAAHH010000017">
    <property type="protein sequence ID" value="GAA0956299.1"/>
    <property type="molecule type" value="Genomic_DNA"/>
</dbReference>
<reference evidence="2" key="1">
    <citation type="journal article" date="2019" name="Int. J. Syst. Evol. Microbiol.">
        <title>The Global Catalogue of Microorganisms (GCM) 10K type strain sequencing project: providing services to taxonomists for standard genome sequencing and annotation.</title>
        <authorList>
            <consortium name="The Broad Institute Genomics Platform"/>
            <consortium name="The Broad Institute Genome Sequencing Center for Infectious Disease"/>
            <person name="Wu L."/>
            <person name="Ma J."/>
        </authorList>
    </citation>
    <scope>NUCLEOTIDE SEQUENCE [LARGE SCALE GENOMIC DNA]</scope>
    <source>
        <strain evidence="2">JCM 10696</strain>
    </source>
</reference>
<evidence type="ECO:0000313" key="2">
    <source>
        <dbReference type="Proteomes" id="UP001500665"/>
    </source>
</evidence>
<evidence type="ECO:0000313" key="1">
    <source>
        <dbReference type="EMBL" id="GAA0956299.1"/>
    </source>
</evidence>
<comment type="caution">
    <text evidence="1">The sequence shown here is derived from an EMBL/GenBank/DDBJ whole genome shotgun (WGS) entry which is preliminary data.</text>
</comment>
<dbReference type="RefSeq" id="WP_344242595.1">
    <property type="nucleotide sequence ID" value="NZ_BAAAHH010000017.1"/>
</dbReference>
<dbReference type="Proteomes" id="UP001500665">
    <property type="component" value="Unassembled WGS sequence"/>
</dbReference>
<accession>A0ABP4BWT8</accession>